<evidence type="ECO:0000256" key="1">
    <source>
        <dbReference type="ARBA" id="ARBA00004167"/>
    </source>
</evidence>
<protein>
    <submittedName>
        <fullName evidence="8">LemA family</fullName>
    </submittedName>
</protein>
<reference evidence="8 9" key="1">
    <citation type="submission" date="2015-09" db="EMBL/GenBank/DDBJ databases">
        <authorList>
            <consortium name="Pathogen Informatics"/>
            <person name="Wu L."/>
            <person name="Ma J."/>
        </authorList>
    </citation>
    <scope>NUCLEOTIDE SEQUENCE [LARGE SCALE GENOMIC DNA]</scope>
    <source>
        <strain evidence="8 9">2789STDY5834858</strain>
    </source>
</reference>
<feature type="transmembrane region" description="Helical" evidence="7">
    <location>
        <begin position="6"/>
        <end position="25"/>
    </location>
</feature>
<comment type="caution">
    <text evidence="8">The sequence shown here is derived from an EMBL/GenBank/DDBJ whole genome shotgun (WGS) entry which is preliminary data.</text>
</comment>
<evidence type="ECO:0000256" key="6">
    <source>
        <dbReference type="SAM" id="Coils"/>
    </source>
</evidence>
<dbReference type="Proteomes" id="UP000095488">
    <property type="component" value="Unassembled WGS sequence"/>
</dbReference>
<evidence type="ECO:0000256" key="7">
    <source>
        <dbReference type="SAM" id="Phobius"/>
    </source>
</evidence>
<feature type="coiled-coil region" evidence="6">
    <location>
        <begin position="110"/>
        <end position="137"/>
    </location>
</feature>
<dbReference type="InterPro" id="IPR007156">
    <property type="entry name" value="MamQ_LemA"/>
</dbReference>
<keyword evidence="3 7" id="KW-0812">Transmembrane</keyword>
<keyword evidence="4 7" id="KW-1133">Transmembrane helix</keyword>
<dbReference type="SUPFAM" id="SSF140478">
    <property type="entry name" value="LemA-like"/>
    <property type="match status" value="1"/>
</dbReference>
<dbReference type="EMBL" id="CYZR01000002">
    <property type="protein sequence ID" value="CUN61454.1"/>
    <property type="molecule type" value="Genomic_DNA"/>
</dbReference>
<gene>
    <name evidence="8" type="ORF">ERS852473_00632</name>
</gene>
<dbReference type="Gene3D" id="1.20.1440.20">
    <property type="entry name" value="LemA-like domain"/>
    <property type="match status" value="1"/>
</dbReference>
<comment type="subcellular location">
    <subcellularLocation>
        <location evidence="1">Membrane</location>
        <topology evidence="1">Single-pass membrane protein</topology>
    </subcellularLocation>
</comment>
<evidence type="ECO:0000256" key="4">
    <source>
        <dbReference type="ARBA" id="ARBA00022989"/>
    </source>
</evidence>
<dbReference type="PANTHER" id="PTHR34478">
    <property type="entry name" value="PROTEIN LEMA"/>
    <property type="match status" value="1"/>
</dbReference>
<proteinExistence type="inferred from homology"/>
<evidence type="ECO:0000313" key="9">
    <source>
        <dbReference type="Proteomes" id="UP000095488"/>
    </source>
</evidence>
<evidence type="ECO:0000256" key="5">
    <source>
        <dbReference type="ARBA" id="ARBA00023136"/>
    </source>
</evidence>
<accession>A0ABP2ANH9</accession>
<organism evidence="8 9">
    <name type="scientific">Sarcina ventriculi</name>
    <name type="common">Clostridium ventriculi</name>
    <dbReference type="NCBI Taxonomy" id="1267"/>
    <lineage>
        <taxon>Bacteria</taxon>
        <taxon>Bacillati</taxon>
        <taxon>Bacillota</taxon>
        <taxon>Clostridia</taxon>
        <taxon>Eubacteriales</taxon>
        <taxon>Clostridiaceae</taxon>
        <taxon>Sarcina</taxon>
    </lineage>
</organism>
<sequence length="183" mass="20518">MAATIIVIAIVVIIIGYGISIYNSIAKSEIKVDEGYSTIDVYLKKRYDLIPNLVSTVKGYAKHESETLTKVIEARNLAINSKDIGEIANANSIISKALPSIFALAENYPNLKANDNFMSLQGELANIERELSNARRYYNGCVREFNTKIITFPNILIANIFGKTKKEFFEADKGERENIKIEF</sequence>
<comment type="similarity">
    <text evidence="2">Belongs to the LemA family.</text>
</comment>
<keyword evidence="9" id="KW-1185">Reference proteome</keyword>
<keyword evidence="5 7" id="KW-0472">Membrane</keyword>
<evidence type="ECO:0000313" key="8">
    <source>
        <dbReference type="EMBL" id="CUN61454.1"/>
    </source>
</evidence>
<keyword evidence="6" id="KW-0175">Coiled coil</keyword>
<evidence type="ECO:0000256" key="3">
    <source>
        <dbReference type="ARBA" id="ARBA00022692"/>
    </source>
</evidence>
<evidence type="ECO:0000256" key="2">
    <source>
        <dbReference type="ARBA" id="ARBA00008854"/>
    </source>
</evidence>
<dbReference type="RefSeq" id="WP_055257564.1">
    <property type="nucleotide sequence ID" value="NZ_CABIXL010000002.1"/>
</dbReference>
<dbReference type="PANTHER" id="PTHR34478:SF1">
    <property type="entry name" value="PROTEIN LEMA"/>
    <property type="match status" value="1"/>
</dbReference>
<dbReference type="Pfam" id="PF04011">
    <property type="entry name" value="LemA"/>
    <property type="match status" value="1"/>
</dbReference>
<dbReference type="InterPro" id="IPR023353">
    <property type="entry name" value="LemA-like_dom_sf"/>
</dbReference>
<name>A0ABP2ANH9_SARVE</name>